<evidence type="ECO:0000256" key="1">
    <source>
        <dbReference type="SAM" id="MobiDB-lite"/>
    </source>
</evidence>
<dbReference type="Gramene" id="OMERI08G11400.1">
    <property type="protein sequence ID" value="OMERI08G11400.1"/>
    <property type="gene ID" value="OMERI08G11400"/>
</dbReference>
<reference evidence="2" key="2">
    <citation type="submission" date="2018-05" db="EMBL/GenBank/DDBJ databases">
        <title>OmerRS3 (Oryza meridionalis Reference Sequence Version 3).</title>
        <authorList>
            <person name="Zhang J."/>
            <person name="Kudrna D."/>
            <person name="Lee S."/>
            <person name="Talag J."/>
            <person name="Welchert J."/>
            <person name="Wing R.A."/>
        </authorList>
    </citation>
    <scope>NUCLEOTIDE SEQUENCE [LARGE SCALE GENOMIC DNA]</scope>
    <source>
        <strain evidence="2">cv. OR44</strain>
    </source>
</reference>
<feature type="compositionally biased region" description="Basic and acidic residues" evidence="1">
    <location>
        <begin position="121"/>
        <end position="135"/>
    </location>
</feature>
<keyword evidence="3" id="KW-1185">Reference proteome</keyword>
<feature type="region of interest" description="Disordered" evidence="1">
    <location>
        <begin position="113"/>
        <end position="135"/>
    </location>
</feature>
<proteinExistence type="predicted"/>
<evidence type="ECO:0008006" key="4">
    <source>
        <dbReference type="Google" id="ProtNLM"/>
    </source>
</evidence>
<sequence>MGTAGEGKGRGARRGAGTSRGRRERPSRRKRREAWRRRGVGRGQEGDGVEGAADGGGKGVKLVAAELGEAGAEGDGDVLGGGGGETGFGDKAAELGLEAGGVGLTGAALARALPHRRRPGRWRDGEGGRRGGGED</sequence>
<protein>
    <recommendedName>
        <fullName evidence="4">DUF834 domain-containing protein</fullName>
    </recommendedName>
</protein>
<name>A0A0E0EL80_9ORYZ</name>
<feature type="region of interest" description="Disordered" evidence="1">
    <location>
        <begin position="1"/>
        <end position="58"/>
    </location>
</feature>
<dbReference type="EnsemblPlants" id="OMERI08G11400.1">
    <property type="protein sequence ID" value="OMERI08G11400.1"/>
    <property type="gene ID" value="OMERI08G11400"/>
</dbReference>
<reference evidence="2" key="1">
    <citation type="submission" date="2015-04" db="UniProtKB">
        <authorList>
            <consortium name="EnsemblPlants"/>
        </authorList>
    </citation>
    <scope>IDENTIFICATION</scope>
</reference>
<organism evidence="2">
    <name type="scientific">Oryza meridionalis</name>
    <dbReference type="NCBI Taxonomy" id="40149"/>
    <lineage>
        <taxon>Eukaryota</taxon>
        <taxon>Viridiplantae</taxon>
        <taxon>Streptophyta</taxon>
        <taxon>Embryophyta</taxon>
        <taxon>Tracheophyta</taxon>
        <taxon>Spermatophyta</taxon>
        <taxon>Magnoliopsida</taxon>
        <taxon>Liliopsida</taxon>
        <taxon>Poales</taxon>
        <taxon>Poaceae</taxon>
        <taxon>BOP clade</taxon>
        <taxon>Oryzoideae</taxon>
        <taxon>Oryzeae</taxon>
        <taxon>Oryzinae</taxon>
        <taxon>Oryza</taxon>
    </lineage>
</organism>
<accession>A0A0E0EL80</accession>
<feature type="compositionally biased region" description="Basic residues" evidence="1">
    <location>
        <begin position="20"/>
        <end position="40"/>
    </location>
</feature>
<dbReference type="HOGENOM" id="CLU_1889080_0_0_1"/>
<evidence type="ECO:0000313" key="2">
    <source>
        <dbReference type="EnsemblPlants" id="OMERI08G11400.1"/>
    </source>
</evidence>
<evidence type="ECO:0000313" key="3">
    <source>
        <dbReference type="Proteomes" id="UP000008021"/>
    </source>
</evidence>
<dbReference type="Proteomes" id="UP000008021">
    <property type="component" value="Chromosome 8"/>
</dbReference>
<dbReference type="AlphaFoldDB" id="A0A0E0EL80"/>